<dbReference type="VEuPathDB" id="VectorBase:GPPI045298"/>
<evidence type="ECO:0000256" key="9">
    <source>
        <dbReference type="ARBA" id="ARBA00022833"/>
    </source>
</evidence>
<name>A0A1B0BZQ8_9MUSC</name>
<dbReference type="Pfam" id="PF00246">
    <property type="entry name" value="Peptidase_M14"/>
    <property type="match status" value="2"/>
</dbReference>
<evidence type="ECO:0000313" key="16">
    <source>
        <dbReference type="EnsemblMetazoa" id="GPPI045298-PA"/>
    </source>
</evidence>
<evidence type="ECO:0000256" key="7">
    <source>
        <dbReference type="ARBA" id="ARBA00022723"/>
    </source>
</evidence>
<keyword evidence="4" id="KW-0964">Secreted</keyword>
<evidence type="ECO:0000256" key="14">
    <source>
        <dbReference type="SAM" id="MobiDB-lite"/>
    </source>
</evidence>
<feature type="active site" description="Proton donor/acceptor" evidence="13">
    <location>
        <position position="599"/>
    </location>
</feature>
<comment type="subcellular location">
    <subcellularLocation>
        <location evidence="2">Secreted</location>
    </subcellularLocation>
</comment>
<dbReference type="SUPFAM" id="SSF53187">
    <property type="entry name" value="Zn-dependent exopeptidases"/>
    <property type="match status" value="2"/>
</dbReference>
<dbReference type="PANTHER" id="PTHR11705">
    <property type="entry name" value="PROTEASE FAMILY M14 CARBOXYPEPTIDASE A,B"/>
    <property type="match status" value="1"/>
</dbReference>
<evidence type="ECO:0000256" key="5">
    <source>
        <dbReference type="ARBA" id="ARBA00022645"/>
    </source>
</evidence>
<comment type="function">
    <text evidence="12">Involved in the digestion of the blood meal.</text>
</comment>
<dbReference type="PROSITE" id="PS00132">
    <property type="entry name" value="CARBOXYPEPT_ZN_1"/>
    <property type="match status" value="2"/>
</dbReference>
<keyword evidence="11" id="KW-1015">Disulfide bond</keyword>
<evidence type="ECO:0000256" key="4">
    <source>
        <dbReference type="ARBA" id="ARBA00022525"/>
    </source>
</evidence>
<dbReference type="InterPro" id="IPR057246">
    <property type="entry name" value="CARBOXYPEPT_ZN_1"/>
</dbReference>
<evidence type="ECO:0000256" key="12">
    <source>
        <dbReference type="ARBA" id="ARBA00057299"/>
    </source>
</evidence>
<dbReference type="SMART" id="SM00631">
    <property type="entry name" value="Zn_pept"/>
    <property type="match status" value="2"/>
</dbReference>
<dbReference type="AlphaFoldDB" id="A0A1B0BZQ8"/>
<feature type="region of interest" description="Disordered" evidence="14">
    <location>
        <begin position="165"/>
        <end position="192"/>
    </location>
</feature>
<evidence type="ECO:0000256" key="11">
    <source>
        <dbReference type="ARBA" id="ARBA00023157"/>
    </source>
</evidence>
<organism evidence="16 17">
    <name type="scientific">Glossina palpalis gambiensis</name>
    <dbReference type="NCBI Taxonomy" id="67801"/>
    <lineage>
        <taxon>Eukaryota</taxon>
        <taxon>Metazoa</taxon>
        <taxon>Ecdysozoa</taxon>
        <taxon>Arthropoda</taxon>
        <taxon>Hexapoda</taxon>
        <taxon>Insecta</taxon>
        <taxon>Pterygota</taxon>
        <taxon>Neoptera</taxon>
        <taxon>Endopterygota</taxon>
        <taxon>Diptera</taxon>
        <taxon>Brachycera</taxon>
        <taxon>Muscomorpha</taxon>
        <taxon>Hippoboscoidea</taxon>
        <taxon>Glossinidae</taxon>
        <taxon>Glossina</taxon>
    </lineage>
</organism>
<dbReference type="CDD" id="cd03860">
    <property type="entry name" value="M14_CP_A-B_like"/>
    <property type="match status" value="1"/>
</dbReference>
<accession>A0A1B0BZQ8</accession>
<keyword evidence="17" id="KW-1185">Reference proteome</keyword>
<dbReference type="GO" id="GO:0005615">
    <property type="term" value="C:extracellular space"/>
    <property type="evidence" value="ECO:0007669"/>
    <property type="project" value="TreeGrafter"/>
</dbReference>
<dbReference type="PRINTS" id="PR00765">
    <property type="entry name" value="CRBOXYPTASEA"/>
</dbReference>
<dbReference type="GO" id="GO:0004181">
    <property type="term" value="F:metallocarboxypeptidase activity"/>
    <property type="evidence" value="ECO:0007669"/>
    <property type="project" value="InterPro"/>
</dbReference>
<dbReference type="EnsemblMetazoa" id="GPPI045298-RA">
    <property type="protein sequence ID" value="GPPI045298-PA"/>
    <property type="gene ID" value="GPPI045298"/>
</dbReference>
<keyword evidence="6" id="KW-0645">Protease</keyword>
<feature type="domain" description="Peptidase M14" evidence="15">
    <location>
        <begin position="340"/>
        <end position="633"/>
    </location>
</feature>
<dbReference type="FunFam" id="3.40.630.10:FF:000040">
    <property type="entry name" value="zinc carboxypeptidase"/>
    <property type="match status" value="2"/>
</dbReference>
<protein>
    <recommendedName>
        <fullName evidence="15">Peptidase M14 domain-containing protein</fullName>
    </recommendedName>
</protein>
<evidence type="ECO:0000256" key="1">
    <source>
        <dbReference type="ARBA" id="ARBA00001947"/>
    </source>
</evidence>
<keyword evidence="5" id="KW-0121">Carboxypeptidase</keyword>
<keyword evidence="8" id="KW-0378">Hydrolase</keyword>
<proteinExistence type="inferred from homology"/>
<dbReference type="GO" id="GO:0008270">
    <property type="term" value="F:zinc ion binding"/>
    <property type="evidence" value="ECO:0007669"/>
    <property type="project" value="InterPro"/>
</dbReference>
<reference evidence="16" key="2">
    <citation type="submission" date="2020-05" db="UniProtKB">
        <authorList>
            <consortium name="EnsemblMetazoa"/>
        </authorList>
    </citation>
    <scope>IDENTIFICATION</scope>
    <source>
        <strain evidence="16">IAEA</strain>
    </source>
</reference>
<dbReference type="GO" id="GO:0006508">
    <property type="term" value="P:proteolysis"/>
    <property type="evidence" value="ECO:0007669"/>
    <property type="project" value="UniProtKB-KW"/>
</dbReference>
<evidence type="ECO:0000313" key="17">
    <source>
        <dbReference type="Proteomes" id="UP000092460"/>
    </source>
</evidence>
<evidence type="ECO:0000256" key="2">
    <source>
        <dbReference type="ARBA" id="ARBA00004613"/>
    </source>
</evidence>
<dbReference type="InterPro" id="IPR000834">
    <property type="entry name" value="Peptidase_M14"/>
</dbReference>
<dbReference type="Proteomes" id="UP000092460">
    <property type="component" value="Unassembled WGS sequence"/>
</dbReference>
<dbReference type="EMBL" id="JXJN01023259">
    <property type="status" value="NOT_ANNOTATED_CDS"/>
    <property type="molecule type" value="Genomic_DNA"/>
</dbReference>
<evidence type="ECO:0000256" key="13">
    <source>
        <dbReference type="PROSITE-ProRule" id="PRU01379"/>
    </source>
</evidence>
<sequence>MPNIKKVLRRIKDCMPCINPSPMEENLFMIHNIAQKDIDWTFYPTLVEIYTWLDSIIEQNPKVVSGFHIGRSYEGRLIRGIKISFKRGKKAIFIESNIHAREWITSATATYIIKELLLSNKPDVRKMAESLDWYIVPVLNVDGFDYSHEKDRTWRKSRRPVNDKSVGIDLNRRKAGPSSVLYPGPHPESEPETKQLVDFINKGIPNGSIVMYVALHAAAQCILCPWTHTRTPPKNYKEMMSVAKAFTEALAVRYGTQYKCGSSATILQKFSGGSKDWAYAVKGIPLTFTIELPGRGTKSRFALPNKRILPIGREVLDGFVGMIGALSRKKVGNRPLDWITYHTLNEIYYWLDQIIQKFPKVVKGFDVGRSYEGRLIRGIKLSFKSGKKAIFIESNIHAREWITSAAVTYLIKELLFSTNPSVRKMAECVDWWIIPVLNVDGFVYAHEKDRMWRKSRKPSSPNCFGTDLNRNFDYQWGEVGDNTDPCSMVYPGPHPESEPEIEQFVKFINQNIPEGSIKIYIALHSAAQLVLSPWSHTEDLPRNYKEMKFVAEAFIQALYKRNGTEYTFGTSANTLGKFSGGSKDWAYAVKGIPIAFTIELPDNGEFGFDLPEQMILPACKELVDGFVGMIKAVKQLGYI</sequence>
<keyword evidence="9" id="KW-0862">Zinc</keyword>
<feature type="domain" description="Peptidase M14" evidence="15">
    <location>
        <begin position="42"/>
        <end position="326"/>
    </location>
</feature>
<comment type="similarity">
    <text evidence="3 13">Belongs to the peptidase M14 family.</text>
</comment>
<keyword evidence="10" id="KW-0482">Metalloprotease</keyword>
<keyword evidence="7" id="KW-0479">Metal-binding</keyword>
<evidence type="ECO:0000256" key="10">
    <source>
        <dbReference type="ARBA" id="ARBA00023049"/>
    </source>
</evidence>
<evidence type="ECO:0000256" key="8">
    <source>
        <dbReference type="ARBA" id="ARBA00022801"/>
    </source>
</evidence>
<evidence type="ECO:0000256" key="3">
    <source>
        <dbReference type="ARBA" id="ARBA00005988"/>
    </source>
</evidence>
<dbReference type="EMBL" id="JXJN01023258">
    <property type="status" value="NOT_ANNOTATED_CDS"/>
    <property type="molecule type" value="Genomic_DNA"/>
</dbReference>
<reference evidence="17" key="1">
    <citation type="submission" date="2015-01" db="EMBL/GenBank/DDBJ databases">
        <authorList>
            <person name="Aksoy S."/>
            <person name="Warren W."/>
            <person name="Wilson R.K."/>
        </authorList>
    </citation>
    <scope>NUCLEOTIDE SEQUENCE [LARGE SCALE GENOMIC DNA]</scope>
    <source>
        <strain evidence="17">IAEA</strain>
    </source>
</reference>
<comment type="cofactor">
    <cofactor evidence="1">
        <name>Zn(2+)</name>
        <dbReference type="ChEBI" id="CHEBI:29105"/>
    </cofactor>
</comment>
<evidence type="ECO:0000259" key="15">
    <source>
        <dbReference type="PROSITE" id="PS52035"/>
    </source>
</evidence>
<dbReference type="PANTHER" id="PTHR11705:SF123">
    <property type="entry name" value="PEPTIDASE M14 CARBOXYPEPTIDASE A DOMAIN-CONTAINING PROTEIN-RELATED"/>
    <property type="match status" value="1"/>
</dbReference>
<dbReference type="PROSITE" id="PS52035">
    <property type="entry name" value="PEPTIDASE_M14"/>
    <property type="match status" value="2"/>
</dbReference>
<dbReference type="Gene3D" id="3.40.630.10">
    <property type="entry name" value="Zn peptidases"/>
    <property type="match status" value="2"/>
</dbReference>
<feature type="active site" description="Proton donor/acceptor" evidence="13">
    <location>
        <position position="291"/>
    </location>
</feature>
<evidence type="ECO:0000256" key="6">
    <source>
        <dbReference type="ARBA" id="ARBA00022670"/>
    </source>
</evidence>